<dbReference type="Proteomes" id="UP000241107">
    <property type="component" value="Unassembled WGS sequence"/>
</dbReference>
<organism evidence="4 5">
    <name type="scientific">Candidozyma pseudohaemuli</name>
    <dbReference type="NCBI Taxonomy" id="418784"/>
    <lineage>
        <taxon>Eukaryota</taxon>
        <taxon>Fungi</taxon>
        <taxon>Dikarya</taxon>
        <taxon>Ascomycota</taxon>
        <taxon>Saccharomycotina</taxon>
        <taxon>Pichiomycetes</taxon>
        <taxon>Metschnikowiaceae</taxon>
        <taxon>Candidozyma</taxon>
    </lineage>
</organism>
<dbReference type="InterPro" id="IPR051601">
    <property type="entry name" value="Serine_prot/Carboxylest_S33"/>
</dbReference>
<dbReference type="VEuPathDB" id="FungiDB:C7M61_003430"/>
<keyword evidence="2" id="KW-0378">Hydrolase</keyword>
<dbReference type="PANTHER" id="PTHR43248:SF2">
    <property type="entry name" value="PROLYL AMINOPEPTIDASE"/>
    <property type="match status" value="1"/>
</dbReference>
<evidence type="ECO:0000256" key="2">
    <source>
        <dbReference type="ARBA" id="ARBA00022801"/>
    </source>
</evidence>
<name>A0A2P7YM37_9ASCO</name>
<dbReference type="InterPro" id="IPR000073">
    <property type="entry name" value="AB_hydrolase_1"/>
</dbReference>
<sequence length="459" mass="52064">MAPFKVIDAFVNDGLLNQRIVLSVPLVHGNSLSEKISIVANITQKYDQKLHTDIWKVVFPSDSKPLAYIQGGPGFPCAVPLSNSGLTKVLLDDGYQLVYYDQRGTGLSTPIDTEHLLSKGSTESIVEYLTHFRADSIVQDLELIRQALFGESKWLIMGQSFGGFCCFSYLGLYEKLEAVFITGGVPPVGFTADDVYTQTYKRTAERNRHYYSKYPEDKKRVKQIVKYLRENVVLLPDGGKLTVERFQQIGLNFGASGGTDSIHQLVVKFAWSLETQGRASYAVLNEIQLTYSFDTNILYALFQECIYADGEGKATNWAADRTRYAKGNENFVVSEQLLESDDPVYFTGEMVFKSMFEDYAQLRPLKEVAHALHSYEKWSSLYPNNYAQLTWDIVPVVAATYYYDQYVDFDLTMKVKLNLFKENGNLRQYITSEFFHNGLRANPEKVVGSLLKLLKNEVD</sequence>
<dbReference type="EMBL" id="PYFQ01000009">
    <property type="protein sequence ID" value="PSK37005.1"/>
    <property type="molecule type" value="Genomic_DNA"/>
</dbReference>
<dbReference type="PANTHER" id="PTHR43248">
    <property type="entry name" value="2-SUCCINYL-6-HYDROXY-2,4-CYCLOHEXADIENE-1-CARBOXYLATE SYNTHASE"/>
    <property type="match status" value="1"/>
</dbReference>
<dbReference type="AlphaFoldDB" id="A0A2P7YM37"/>
<feature type="domain" description="AB hydrolase-1" evidence="3">
    <location>
        <begin position="69"/>
        <end position="201"/>
    </location>
</feature>
<dbReference type="SUPFAM" id="SSF53474">
    <property type="entry name" value="alpha/beta-Hydrolases"/>
    <property type="match status" value="1"/>
</dbReference>
<dbReference type="PRINTS" id="PR00793">
    <property type="entry name" value="PROAMNOPTASE"/>
</dbReference>
<gene>
    <name evidence="4" type="ORF">C7M61_003430</name>
</gene>
<comment type="caution">
    <text evidence="4">The sequence shown here is derived from an EMBL/GenBank/DDBJ whole genome shotgun (WGS) entry which is preliminary data.</text>
</comment>
<proteinExistence type="inferred from homology"/>
<dbReference type="GeneID" id="36566818"/>
<evidence type="ECO:0000259" key="3">
    <source>
        <dbReference type="Pfam" id="PF00561"/>
    </source>
</evidence>
<keyword evidence="5" id="KW-1185">Reference proteome</keyword>
<dbReference type="InterPro" id="IPR029058">
    <property type="entry name" value="AB_hydrolase_fold"/>
</dbReference>
<evidence type="ECO:0000313" key="5">
    <source>
        <dbReference type="Proteomes" id="UP000241107"/>
    </source>
</evidence>
<dbReference type="GO" id="GO:0006508">
    <property type="term" value="P:proteolysis"/>
    <property type="evidence" value="ECO:0007669"/>
    <property type="project" value="InterPro"/>
</dbReference>
<evidence type="ECO:0000256" key="1">
    <source>
        <dbReference type="ARBA" id="ARBA00010088"/>
    </source>
</evidence>
<protein>
    <recommendedName>
        <fullName evidence="3">AB hydrolase-1 domain-containing protein</fullName>
    </recommendedName>
</protein>
<dbReference type="Pfam" id="PF00561">
    <property type="entry name" value="Abhydrolase_1"/>
    <property type="match status" value="1"/>
</dbReference>
<reference evidence="4 5" key="1">
    <citation type="submission" date="2018-03" db="EMBL/GenBank/DDBJ databases">
        <title>Candida pseudohaemulonii genome assembly and annotation.</title>
        <authorList>
            <person name="Munoz J.F."/>
            <person name="Gade L.G."/>
            <person name="Chow N.A."/>
            <person name="Litvintseva A.P."/>
            <person name="Loparev V.N."/>
            <person name="Cuomo C.A."/>
        </authorList>
    </citation>
    <scope>NUCLEOTIDE SEQUENCE [LARGE SCALE GENOMIC DNA]</scope>
    <source>
        <strain evidence="4 5">B12108</strain>
    </source>
</reference>
<dbReference type="STRING" id="418784.A0A2P7YM37"/>
<dbReference type="RefSeq" id="XP_024712856.1">
    <property type="nucleotide sequence ID" value="XM_024858769.1"/>
</dbReference>
<dbReference type="GO" id="GO:0008233">
    <property type="term" value="F:peptidase activity"/>
    <property type="evidence" value="ECO:0007669"/>
    <property type="project" value="InterPro"/>
</dbReference>
<dbReference type="OrthoDB" id="1898734at2759"/>
<comment type="similarity">
    <text evidence="1">Belongs to the peptidase S33 family.</text>
</comment>
<dbReference type="InterPro" id="IPR002410">
    <property type="entry name" value="Peptidase_S33"/>
</dbReference>
<evidence type="ECO:0000313" key="4">
    <source>
        <dbReference type="EMBL" id="PSK37005.1"/>
    </source>
</evidence>
<dbReference type="Gene3D" id="3.40.50.1820">
    <property type="entry name" value="alpha/beta hydrolase"/>
    <property type="match status" value="1"/>
</dbReference>
<accession>A0A2P7YM37</accession>